<dbReference type="RefSeq" id="YP_008437734.1">
    <property type="nucleotide sequence ID" value="NC_022098.1"/>
</dbReference>
<dbReference type="EMBL" id="KC977571">
    <property type="protein sequence ID" value="AGO84661.1"/>
    <property type="molecule type" value="Genomic_DNA"/>
</dbReference>
<protein>
    <submittedName>
        <fullName evidence="1">Uncharacterized protein</fullName>
    </submittedName>
</protein>
<proteinExistence type="predicted"/>
<dbReference type="Proteomes" id="UP000204584">
    <property type="component" value="Segment"/>
</dbReference>
<evidence type="ECO:0000313" key="1">
    <source>
        <dbReference type="EMBL" id="AGO84661.1"/>
    </source>
</evidence>
<dbReference type="GeneID" id="16606448"/>
<keyword evidence="2" id="KW-1185">Reference proteome</keyword>
<reference evidence="1 2" key="1">
    <citation type="journal article" date="2013" name="Science">
        <title>Pandoraviruses: amoeba viruses with genomes up to 2.5 Mb reaching that of parasitic eukaryotes.</title>
        <authorList>
            <person name="Philippe N."/>
            <person name="Legendre M."/>
            <person name="Doutre G."/>
            <person name="Coute Y."/>
            <person name="Poirot O."/>
            <person name="Lescot M."/>
            <person name="Arslan D."/>
            <person name="Seltzer V."/>
            <person name="Bertaux L."/>
            <person name="Bruley C."/>
            <person name="Garin J."/>
            <person name="Claverie J.M."/>
            <person name="Abergel C."/>
        </authorList>
    </citation>
    <scope>NUCLEOTIDE SEQUENCE [LARGE SCALE GENOMIC DNA]</scope>
</reference>
<dbReference type="KEGG" id="vg:16606448"/>
<accession>S4VYV4</accession>
<organism evidence="1 2">
    <name type="scientific">Pandoravirus salinus</name>
    <dbReference type="NCBI Taxonomy" id="1349410"/>
    <lineage>
        <taxon>Viruses</taxon>
        <taxon>Pandoravirus</taxon>
    </lineage>
</organism>
<gene>
    <name evidence="1" type="ORF">psal_cds_703</name>
</gene>
<evidence type="ECO:0000313" key="2">
    <source>
        <dbReference type="Proteomes" id="UP000204584"/>
    </source>
</evidence>
<name>S4VYV4_9VIRU</name>
<sequence>MNAAESSIPVAHQHAGAAAVASEAHCRCAHRAPSSPILDWHRLGCATQAAATTTAAGILKCAGAVAAAVPHVAAFYATAMAIRAIAASVSSDSVMLNIIRLEPFPKHRVCGLAALYATAYGIDTISQRRARRGLSTALVDTLSRAMRTGAVIATASCAMGSMIARSPSFLAGVRWCAGYLTAYKQGLLDGVALGATVAVATTVGVILFQSPSVLVARLRRAMASAIDTDLDAAETHHAPDGVCRSRLSDLRDEPCLMDVAGYDSG</sequence>